<dbReference type="InterPro" id="IPR013740">
    <property type="entry name" value="Redoxin"/>
</dbReference>
<feature type="active site" description="Cysteine sulfenic acid (-SOH) intermediate" evidence="6">
    <location>
        <position position="60"/>
    </location>
</feature>
<dbReference type="InterPro" id="IPR018219">
    <property type="entry name" value="Tpx_CS"/>
</dbReference>
<organism evidence="9 10">
    <name type="scientific">Phocaeicola dorei</name>
    <dbReference type="NCBI Taxonomy" id="357276"/>
    <lineage>
        <taxon>Bacteria</taxon>
        <taxon>Pseudomonadati</taxon>
        <taxon>Bacteroidota</taxon>
        <taxon>Bacteroidia</taxon>
        <taxon>Bacteroidales</taxon>
        <taxon>Bacteroidaceae</taxon>
        <taxon>Phocaeicola</taxon>
    </lineage>
</organism>
<dbReference type="Gene3D" id="3.40.30.10">
    <property type="entry name" value="Glutaredoxin"/>
    <property type="match status" value="1"/>
</dbReference>
<evidence type="ECO:0000256" key="3">
    <source>
        <dbReference type="ARBA" id="ARBA00023002"/>
    </source>
</evidence>
<dbReference type="InterPro" id="IPR013766">
    <property type="entry name" value="Thioredoxin_domain"/>
</dbReference>
<dbReference type="eggNOG" id="COG2077">
    <property type="taxonomic scope" value="Bacteria"/>
</dbReference>
<evidence type="ECO:0000256" key="5">
    <source>
        <dbReference type="ARBA" id="ARBA00023284"/>
    </source>
</evidence>
<dbReference type="Pfam" id="PF08534">
    <property type="entry name" value="Redoxin"/>
    <property type="match status" value="1"/>
</dbReference>
<name>A0A076ISW6_9BACT</name>
<keyword evidence="1 6" id="KW-0575">Peroxidase</keyword>
<sequence>MAKTAFKGAPVTLAGEFVKVGTSAPEFTLVKGDLSNYTLKDGKGKYLILNIFPSLDTGVCATSVRKFNQLAANQPNTVVLAISKDLPFAQGRFCTTEGITNVIPLSDYRYTSDFAEKYGVLMTDGPLAGLLARSVVVVDPEGKVVYTELVPEITQEPDYEAALKAVK</sequence>
<dbReference type="PROSITE" id="PS01265">
    <property type="entry name" value="TPX"/>
    <property type="match status" value="1"/>
</dbReference>
<reference evidence="8" key="2">
    <citation type="submission" date="2022-01" db="EMBL/GenBank/DDBJ databases">
        <title>Novel bile acid biosynthetic pathways are enriched in the microbiome of centenarians.</title>
        <authorList>
            <person name="Sato Y."/>
            <person name="Atarashi K."/>
            <person name="Plichta R.D."/>
            <person name="Arai Y."/>
            <person name="Sasajima S."/>
            <person name="Kearney M.S."/>
            <person name="Suda W."/>
            <person name="Takeshita K."/>
            <person name="Sasaki T."/>
            <person name="Okamoto S."/>
            <person name="Skelly N.A."/>
            <person name="Okamura Y."/>
            <person name="Vlamakis H."/>
            <person name="Li Y."/>
            <person name="Tanoue T."/>
            <person name="Takei H."/>
            <person name="Nittono H."/>
            <person name="Narushima S."/>
            <person name="Irie J."/>
            <person name="Itoh H."/>
            <person name="Moriya K."/>
            <person name="Sugiura Y."/>
            <person name="Suematsu M."/>
            <person name="Moritoki N."/>
            <person name="Shibata S."/>
            <person name="Littman R.D."/>
            <person name="Fischbach A.M."/>
            <person name="Uwamino Y."/>
            <person name="Inoue T."/>
            <person name="Honda A."/>
            <person name="Hattori M."/>
            <person name="Murai T."/>
            <person name="Xavier J.R."/>
            <person name="Hirose N."/>
            <person name="Honda K."/>
        </authorList>
    </citation>
    <scope>NUCLEOTIDE SEQUENCE</scope>
    <source>
        <strain evidence="8">CE91-St7</strain>
    </source>
</reference>
<dbReference type="EMBL" id="BQOB01000001">
    <property type="protein sequence ID" value="GKH83466.1"/>
    <property type="molecule type" value="Genomic_DNA"/>
</dbReference>
<keyword evidence="5 6" id="KW-0676">Redox-active center</keyword>
<keyword evidence="2 6" id="KW-0049">Antioxidant</keyword>
<dbReference type="PROSITE" id="PS51352">
    <property type="entry name" value="THIOREDOXIN_2"/>
    <property type="match status" value="1"/>
</dbReference>
<dbReference type="HAMAP" id="MF_00269">
    <property type="entry name" value="Tpx"/>
    <property type="match status" value="1"/>
</dbReference>
<dbReference type="PANTHER" id="PTHR43110:SF1">
    <property type="entry name" value="THIOL PEROXIDASE"/>
    <property type="match status" value="1"/>
</dbReference>
<dbReference type="EMBL" id="QRZL01000001">
    <property type="protein sequence ID" value="RGV81337.1"/>
    <property type="molecule type" value="Genomic_DNA"/>
</dbReference>
<reference evidence="9 10" key="1">
    <citation type="submission" date="2018-08" db="EMBL/GenBank/DDBJ databases">
        <title>A genome reference for cultivated species of the human gut microbiota.</title>
        <authorList>
            <person name="Zou Y."/>
            <person name="Xue W."/>
            <person name="Luo G."/>
        </authorList>
    </citation>
    <scope>NUCLEOTIDE SEQUENCE [LARGE SCALE GENOMIC DNA]</scope>
    <source>
        <strain evidence="9 10">AF14-1AC</strain>
    </source>
</reference>
<evidence type="ECO:0000256" key="6">
    <source>
        <dbReference type="HAMAP-Rule" id="MF_00269"/>
    </source>
</evidence>
<keyword evidence="3 6" id="KW-0560">Oxidoreductase</keyword>
<comment type="function">
    <text evidence="6">Thiol-specific peroxidase that catalyzes the reduction of hydrogen peroxide and organic hydroperoxides to water and alcohols, respectively. Plays a role in cell protection against oxidative stress by detoxifying peroxides.</text>
</comment>
<gene>
    <name evidence="6 8" type="primary">tpx</name>
    <name evidence="8" type="ORF">CE91St7_43500</name>
    <name evidence="9" type="ORF">DWW04_01200</name>
</gene>
<dbReference type="Proteomes" id="UP001055104">
    <property type="component" value="Unassembled WGS sequence"/>
</dbReference>
<comment type="catalytic activity">
    <reaction evidence="6">
        <text>a hydroperoxide + [thioredoxin]-dithiol = an alcohol + [thioredoxin]-disulfide + H2O</text>
        <dbReference type="Rhea" id="RHEA:62620"/>
        <dbReference type="Rhea" id="RHEA-COMP:10698"/>
        <dbReference type="Rhea" id="RHEA-COMP:10700"/>
        <dbReference type="ChEBI" id="CHEBI:15377"/>
        <dbReference type="ChEBI" id="CHEBI:29950"/>
        <dbReference type="ChEBI" id="CHEBI:30879"/>
        <dbReference type="ChEBI" id="CHEBI:35924"/>
        <dbReference type="ChEBI" id="CHEBI:50058"/>
        <dbReference type="EC" id="1.11.1.24"/>
    </reaction>
</comment>
<evidence type="ECO:0000256" key="2">
    <source>
        <dbReference type="ARBA" id="ARBA00022862"/>
    </source>
</evidence>
<protein>
    <recommendedName>
        <fullName evidence="6">Thiol peroxidase</fullName>
        <shortName evidence="6">Tpx</shortName>
        <ecNumber evidence="6">1.11.1.24</ecNumber>
    </recommendedName>
    <alternativeName>
        <fullName evidence="6">Peroxiredoxin tpx</fullName>
        <shortName evidence="6">Prx</shortName>
    </alternativeName>
    <alternativeName>
        <fullName evidence="6">Thioredoxin peroxidase</fullName>
    </alternativeName>
    <alternativeName>
        <fullName evidence="6">Thioredoxin-dependent peroxiredoxin</fullName>
    </alternativeName>
</protein>
<keyword evidence="4 6" id="KW-1015">Disulfide bond</keyword>
<comment type="similarity">
    <text evidence="6">Belongs to the peroxiredoxin family. Tpx subfamily.</text>
</comment>
<evidence type="ECO:0000256" key="4">
    <source>
        <dbReference type="ARBA" id="ARBA00023157"/>
    </source>
</evidence>
<evidence type="ECO:0000313" key="9">
    <source>
        <dbReference type="EMBL" id="RGV81337.1"/>
    </source>
</evidence>
<comment type="caution">
    <text evidence="9">The sequence shown here is derived from an EMBL/GenBank/DDBJ whole genome shotgun (WGS) entry which is preliminary data.</text>
</comment>
<evidence type="ECO:0000256" key="1">
    <source>
        <dbReference type="ARBA" id="ARBA00022559"/>
    </source>
</evidence>
<accession>A0A076ISW6</accession>
<dbReference type="EC" id="1.11.1.24" evidence="6"/>
<dbReference type="InterPro" id="IPR036249">
    <property type="entry name" value="Thioredoxin-like_sf"/>
</dbReference>
<dbReference type="SUPFAM" id="SSF52833">
    <property type="entry name" value="Thioredoxin-like"/>
    <property type="match status" value="1"/>
</dbReference>
<comment type="miscellaneous">
    <text evidence="6">The active site is a conserved redox-active cysteine residue, the peroxidatic cysteine (C(P)), which makes the nucleophilic attack on the peroxide substrate. The peroxide oxidizes the C(P)-SH to cysteine sulfenic acid (C(P)-SOH), which then reacts with another cysteine residue, the resolving cysteine (C(R)), to form a disulfide bridge. The disulfide is subsequently reduced by an appropriate electron donor to complete the catalytic cycle. In this atypical 2-Cys peroxiredoxin, C(R) is present in the same subunit to form an intramolecular disulfide. The disulfide is subsequently reduced by thioredoxin.</text>
</comment>
<dbReference type="KEGG" id="bdo:EL88_13915"/>
<dbReference type="InterPro" id="IPR050455">
    <property type="entry name" value="Tpx_Peroxidase_subfamily"/>
</dbReference>
<dbReference type="RefSeq" id="WP_038610358.1">
    <property type="nucleotide sequence ID" value="NZ_BAABYF010000001.1"/>
</dbReference>
<evidence type="ECO:0000313" key="10">
    <source>
        <dbReference type="Proteomes" id="UP000283678"/>
    </source>
</evidence>
<dbReference type="PANTHER" id="PTHR43110">
    <property type="entry name" value="THIOL PEROXIDASE"/>
    <property type="match status" value="1"/>
</dbReference>
<dbReference type="Proteomes" id="UP000283678">
    <property type="component" value="Unassembled WGS sequence"/>
</dbReference>
<dbReference type="NCBIfam" id="NF001808">
    <property type="entry name" value="PRK00522.1"/>
    <property type="match status" value="1"/>
</dbReference>
<feature type="disulfide bond" description="Redox-active" evidence="6">
    <location>
        <begin position="60"/>
        <end position="94"/>
    </location>
</feature>
<dbReference type="CDD" id="cd03014">
    <property type="entry name" value="PRX_Atyp2cys"/>
    <property type="match status" value="1"/>
</dbReference>
<evidence type="ECO:0000259" key="7">
    <source>
        <dbReference type="PROSITE" id="PS51352"/>
    </source>
</evidence>
<evidence type="ECO:0000313" key="8">
    <source>
        <dbReference type="EMBL" id="GKH83466.1"/>
    </source>
</evidence>
<dbReference type="InterPro" id="IPR002065">
    <property type="entry name" value="TPX"/>
</dbReference>
<comment type="subunit">
    <text evidence="6">Homodimer.</text>
</comment>
<proteinExistence type="inferred from homology"/>
<feature type="domain" description="Thioredoxin" evidence="7">
    <location>
        <begin position="18"/>
        <end position="167"/>
    </location>
</feature>
<dbReference type="GO" id="GO:0008379">
    <property type="term" value="F:thioredoxin peroxidase activity"/>
    <property type="evidence" value="ECO:0007669"/>
    <property type="project" value="UniProtKB-UniRule"/>
</dbReference>
<dbReference type="AlphaFoldDB" id="A0A076ISW6"/>